<proteinExistence type="predicted"/>
<dbReference type="Proteomes" id="UP000808337">
    <property type="component" value="Unassembled WGS sequence"/>
</dbReference>
<comment type="caution">
    <text evidence="1">The sequence shown here is derived from an EMBL/GenBank/DDBJ whole genome shotgun (WGS) entry which is preliminary data.</text>
</comment>
<dbReference type="EMBL" id="JADKGY010000001">
    <property type="protein sequence ID" value="MBK9981207.1"/>
    <property type="molecule type" value="Genomic_DNA"/>
</dbReference>
<dbReference type="PANTHER" id="PTHR37841:SF1">
    <property type="entry name" value="DUF3298 DOMAIN-CONTAINING PROTEIN"/>
    <property type="match status" value="1"/>
</dbReference>
<dbReference type="SUPFAM" id="SSF69360">
    <property type="entry name" value="Cell wall binding repeat"/>
    <property type="match status" value="1"/>
</dbReference>
<sequence>MLLKISWPARDFLVISLFLCAGLAACRQDHSSGSEEESAYMADYESSVGKWGFMNKEGKVTIKPVFDDVGLFSEGLAAVNHKGLWGFINLKGKQIIKPVFRSAWAFHEKRARVLPFDHPAIFIDQHGKAMVAEDWSAEDDFSEGRARVKVGDAFGFIDSTGKIVIQPVYTRGWNFRNGVCVVEYHEKLGLIDLKGSYILNPEFDFIKIAGQQNIILCHKSDEAIAYDTEGKELANLPGCKMVDSDGHLISVRDKAGMYFFNLSKQTSIKPISYINIIYLGNYLWAGKTKEGYWLLDDQGQIVSSIAYNQINKFSDGLAAFSKGDFWGYIDEKGTERISDVFGLAWDYKEGYARVAFKDGIGFIDTQQKLAFYPPEGSIDLRDYAEGMAAVHFQ</sequence>
<protein>
    <submittedName>
        <fullName evidence="1">WG repeat-containing protein</fullName>
    </submittedName>
</protein>
<evidence type="ECO:0000313" key="2">
    <source>
        <dbReference type="Proteomes" id="UP000808337"/>
    </source>
</evidence>
<dbReference type="AlphaFoldDB" id="A0A9D7XRZ1"/>
<dbReference type="InterPro" id="IPR032774">
    <property type="entry name" value="WG_beta_rep"/>
</dbReference>
<dbReference type="PANTHER" id="PTHR37841">
    <property type="entry name" value="GLR2918 PROTEIN"/>
    <property type="match status" value="1"/>
</dbReference>
<name>A0A9D7XRZ1_9BACT</name>
<accession>A0A9D7XRZ1</accession>
<organism evidence="1 2">
    <name type="scientific">Candidatus Opimibacter skivensis</name>
    <dbReference type="NCBI Taxonomy" id="2982028"/>
    <lineage>
        <taxon>Bacteria</taxon>
        <taxon>Pseudomonadati</taxon>
        <taxon>Bacteroidota</taxon>
        <taxon>Saprospiria</taxon>
        <taxon>Saprospirales</taxon>
        <taxon>Saprospiraceae</taxon>
        <taxon>Candidatus Opimibacter</taxon>
    </lineage>
</organism>
<gene>
    <name evidence="1" type="ORF">IPP15_02075</name>
</gene>
<dbReference type="Pfam" id="PF14903">
    <property type="entry name" value="WG_beta_rep"/>
    <property type="match status" value="4"/>
</dbReference>
<dbReference type="PROSITE" id="PS51257">
    <property type="entry name" value="PROKAR_LIPOPROTEIN"/>
    <property type="match status" value="1"/>
</dbReference>
<evidence type="ECO:0000313" key="1">
    <source>
        <dbReference type="EMBL" id="MBK9981207.1"/>
    </source>
</evidence>
<reference evidence="1 2" key="1">
    <citation type="submission" date="2020-10" db="EMBL/GenBank/DDBJ databases">
        <title>Connecting structure to function with the recovery of over 1000 high-quality activated sludge metagenome-assembled genomes encoding full-length rRNA genes using long-read sequencing.</title>
        <authorList>
            <person name="Singleton C.M."/>
            <person name="Petriglieri F."/>
            <person name="Kristensen J.M."/>
            <person name="Kirkegaard R.H."/>
            <person name="Michaelsen T.Y."/>
            <person name="Andersen M.H."/>
            <person name="Karst S.M."/>
            <person name="Dueholm M.S."/>
            <person name="Nielsen P.H."/>
            <person name="Albertsen M."/>
        </authorList>
    </citation>
    <scope>NUCLEOTIDE SEQUENCE [LARGE SCALE GENOMIC DNA]</scope>
    <source>
        <strain evidence="1">Ribe_18-Q3-R11-54_MAXAC.273</strain>
    </source>
</reference>